<evidence type="ECO:0000259" key="4">
    <source>
        <dbReference type="PROSITE" id="PS51898"/>
    </source>
</evidence>
<dbReference type="Pfam" id="PF17293">
    <property type="entry name" value="Arm-DNA-bind_5"/>
    <property type="match status" value="1"/>
</dbReference>
<dbReference type="EMBL" id="AP019724">
    <property type="protein sequence ID" value="BBK87341.1"/>
    <property type="molecule type" value="Genomic_DNA"/>
</dbReference>
<evidence type="ECO:0000313" key="5">
    <source>
        <dbReference type="EMBL" id="BBK87341.1"/>
    </source>
</evidence>
<dbReference type="PROSITE" id="PS51898">
    <property type="entry name" value="TYR_RECOMBINASE"/>
    <property type="match status" value="1"/>
</dbReference>
<dbReference type="Proteomes" id="UP000320533">
    <property type="component" value="Chromosome"/>
</dbReference>
<name>A0A4Y1VIE7_BACUN</name>
<proteinExistence type="inferred from homology"/>
<evidence type="ECO:0000256" key="1">
    <source>
        <dbReference type="ARBA" id="ARBA00008857"/>
    </source>
</evidence>
<dbReference type="GO" id="GO:0006310">
    <property type="term" value="P:DNA recombination"/>
    <property type="evidence" value="ECO:0007669"/>
    <property type="project" value="UniProtKB-KW"/>
</dbReference>
<dbReference type="PANTHER" id="PTHR30349:SF64">
    <property type="entry name" value="PROPHAGE INTEGRASE INTD-RELATED"/>
    <property type="match status" value="1"/>
</dbReference>
<keyword evidence="2" id="KW-0238">DNA-binding</keyword>
<dbReference type="InterPro" id="IPR011010">
    <property type="entry name" value="DNA_brk_join_enz"/>
</dbReference>
<dbReference type="Gene3D" id="1.10.443.10">
    <property type="entry name" value="Intergrase catalytic core"/>
    <property type="match status" value="1"/>
</dbReference>
<dbReference type="InterPro" id="IPR013762">
    <property type="entry name" value="Integrase-like_cat_sf"/>
</dbReference>
<dbReference type="GO" id="GO:0003677">
    <property type="term" value="F:DNA binding"/>
    <property type="evidence" value="ECO:0007669"/>
    <property type="project" value="UniProtKB-KW"/>
</dbReference>
<dbReference type="SUPFAM" id="SSF56349">
    <property type="entry name" value="DNA breaking-rejoining enzymes"/>
    <property type="match status" value="1"/>
</dbReference>
<gene>
    <name evidence="5" type="ORF">Bun01g_17110</name>
</gene>
<dbReference type="InterPro" id="IPR010998">
    <property type="entry name" value="Integrase_recombinase_N"/>
</dbReference>
<dbReference type="InterPro" id="IPR050090">
    <property type="entry name" value="Tyrosine_recombinase_XerCD"/>
</dbReference>
<dbReference type="InterPro" id="IPR035386">
    <property type="entry name" value="Arm-DNA-bind_5"/>
</dbReference>
<dbReference type="AlphaFoldDB" id="A0A4Y1VIE7"/>
<reference evidence="5 6" key="1">
    <citation type="submission" date="2019-06" db="EMBL/GenBank/DDBJ databases">
        <title>Complete genome sequence of Bacteroides uniformis NBRC 113350.</title>
        <authorList>
            <person name="Miura T."/>
            <person name="Furukawa M."/>
            <person name="Shimamura M."/>
            <person name="Ohyama Y."/>
            <person name="Yamazoe A."/>
            <person name="Kawasaki H."/>
        </authorList>
    </citation>
    <scope>NUCLEOTIDE SEQUENCE [LARGE SCALE GENOMIC DNA]</scope>
    <source>
        <strain evidence="5 6">NBRC 113350</strain>
    </source>
</reference>
<evidence type="ECO:0000313" key="6">
    <source>
        <dbReference type="Proteomes" id="UP000320533"/>
    </source>
</evidence>
<dbReference type="Pfam" id="PF13102">
    <property type="entry name" value="Phage_int_SAM_5"/>
    <property type="match status" value="1"/>
</dbReference>
<evidence type="ECO:0000256" key="2">
    <source>
        <dbReference type="ARBA" id="ARBA00023125"/>
    </source>
</evidence>
<comment type="similarity">
    <text evidence="1">Belongs to the 'phage' integrase family.</text>
</comment>
<dbReference type="Gene3D" id="1.10.150.130">
    <property type="match status" value="1"/>
</dbReference>
<dbReference type="CDD" id="cd01185">
    <property type="entry name" value="INTN1_C_like"/>
    <property type="match status" value="1"/>
</dbReference>
<dbReference type="Pfam" id="PF00589">
    <property type="entry name" value="Phage_integrase"/>
    <property type="match status" value="1"/>
</dbReference>
<dbReference type="KEGG" id="bun:Bun01g_17110"/>
<dbReference type="PANTHER" id="PTHR30349">
    <property type="entry name" value="PHAGE INTEGRASE-RELATED"/>
    <property type="match status" value="1"/>
</dbReference>
<organism evidence="5 6">
    <name type="scientific">Bacteroides uniformis</name>
    <dbReference type="NCBI Taxonomy" id="820"/>
    <lineage>
        <taxon>Bacteria</taxon>
        <taxon>Pseudomonadati</taxon>
        <taxon>Bacteroidota</taxon>
        <taxon>Bacteroidia</taxon>
        <taxon>Bacteroidales</taxon>
        <taxon>Bacteroidaceae</taxon>
        <taxon>Bacteroides</taxon>
    </lineage>
</organism>
<dbReference type="GO" id="GO:0015074">
    <property type="term" value="P:DNA integration"/>
    <property type="evidence" value="ECO:0007669"/>
    <property type="project" value="InterPro"/>
</dbReference>
<keyword evidence="3" id="KW-0233">DNA recombination</keyword>
<feature type="domain" description="Tyr recombinase" evidence="4">
    <location>
        <begin position="232"/>
        <end position="421"/>
    </location>
</feature>
<protein>
    <submittedName>
        <fullName evidence="5">Integrase</fullName>
    </submittedName>
</protein>
<dbReference type="InterPro" id="IPR025269">
    <property type="entry name" value="SAM-like_dom"/>
</dbReference>
<dbReference type="InterPro" id="IPR002104">
    <property type="entry name" value="Integrase_catalytic"/>
</dbReference>
<evidence type="ECO:0000256" key="3">
    <source>
        <dbReference type="ARBA" id="ARBA00023172"/>
    </source>
</evidence>
<sequence length="424" mass="49170">MLNLHETMRLKSTKKSTKNFMSAVINVVCYKWKTLANGESPLMVRVAKSGKRTMQSLGISVNPKYWDFTRNKPKPNCPNKEYIQKIILDKQRELQQRMLELNIEQKEYTTTTLLNNEHTKFELKTVSEFYHELIEQYTREDKCGNRLIYKSSFNSLKVFTKGKIDIPFSDIDTSWLNKYEKWLRSKDNKETTISLMFRTLRSTYNKAIKAKCARKSDYPFDEYKVNKFDTTTQKRAIAKTDVLKFTTEVQPIGKQQYMELSKDIFVFSYLCGGINFTDIANLTNENIQNGRLHYIRQKTKKLIKIGIPQEAMLIIEKYSKESKGYLFPILDSKIHKTALQKQNRIHKILGKVNKNLKLLAAQLGVEANLTTYVARHSFASVLKKSGVNIALISEALGHSDLATTQIYLDSFDNEQVDEAMKNLL</sequence>
<accession>A0A4Y1VIE7</accession>